<organism evidence="2 3">
    <name type="scientific">Candidatus Andeanibacterium colombiense</name>
    <dbReference type="NCBI Taxonomy" id="3121345"/>
    <lineage>
        <taxon>Bacteria</taxon>
        <taxon>Pseudomonadati</taxon>
        <taxon>Pseudomonadota</taxon>
        <taxon>Alphaproteobacteria</taxon>
        <taxon>Sphingomonadales</taxon>
        <taxon>Sphingomonadaceae</taxon>
        <taxon>Candidatus Andeanibacterium</taxon>
    </lineage>
</organism>
<sequence length="227" mass="23744">MVRQFASALAGIALAAALGGCSVLPEGGRNSQRQAMRPAQPAYVPSAAGRQCLSKLGADAASFTPLPDRFYGAGCSTLNTVRLSALEGDASRTFGIANLGPVACPLAETFSAWARYGVDRTARAVLKSPLERIETMGSYNCRNVAGSARRSAHATANAIDVSAFVLADGRRITVKGGWAGGSPSEKQFLRIVHTSACKRFGTVLGPGYNAAHQDHFHLEGSGKAFCR</sequence>
<name>A0AAJ5X2S8_9SPHN</name>
<protein>
    <submittedName>
        <fullName evidence="2">Extensin family protein</fullName>
    </submittedName>
</protein>
<dbReference type="Proteomes" id="UP001218362">
    <property type="component" value="Chromosome"/>
</dbReference>
<dbReference type="InterPro" id="IPR009683">
    <property type="entry name" value="Extensin-like_C"/>
</dbReference>
<dbReference type="PROSITE" id="PS51257">
    <property type="entry name" value="PROKAR_LIPOPROTEIN"/>
    <property type="match status" value="1"/>
</dbReference>
<dbReference type="KEGG" id="acob:P0Y56_16920"/>
<dbReference type="EMBL" id="CP119316">
    <property type="protein sequence ID" value="WEK46665.1"/>
    <property type="molecule type" value="Genomic_DNA"/>
</dbReference>
<reference evidence="2" key="1">
    <citation type="submission" date="2023-03" db="EMBL/GenBank/DDBJ databases">
        <title>Andean soil-derived lignocellulolytic bacterial consortium as a source of novel taxa and putative plastic-active enzymes.</title>
        <authorList>
            <person name="Diaz-Garcia L."/>
            <person name="Chuvochina M."/>
            <person name="Feuerriegel G."/>
            <person name="Bunk B."/>
            <person name="Sproer C."/>
            <person name="Streit W.R."/>
            <person name="Rodriguez L.M."/>
            <person name="Overmann J."/>
            <person name="Jimenez D.J."/>
        </authorList>
    </citation>
    <scope>NUCLEOTIDE SEQUENCE</scope>
    <source>
        <strain evidence="2">MAG 26</strain>
    </source>
</reference>
<evidence type="ECO:0000313" key="2">
    <source>
        <dbReference type="EMBL" id="WEK46665.1"/>
    </source>
</evidence>
<evidence type="ECO:0000313" key="3">
    <source>
        <dbReference type="Proteomes" id="UP001218362"/>
    </source>
</evidence>
<accession>A0AAJ5X2S8</accession>
<evidence type="ECO:0000259" key="1">
    <source>
        <dbReference type="Pfam" id="PF06904"/>
    </source>
</evidence>
<dbReference type="Pfam" id="PF06904">
    <property type="entry name" value="Extensin-like_C"/>
    <property type="match status" value="1"/>
</dbReference>
<dbReference type="AlphaFoldDB" id="A0AAJ5X2S8"/>
<feature type="domain" description="Extensin-like C-terminal" evidence="1">
    <location>
        <begin position="51"/>
        <end position="227"/>
    </location>
</feature>
<proteinExistence type="predicted"/>
<gene>
    <name evidence="2" type="ORF">P0Y56_16920</name>
</gene>